<dbReference type="STRING" id="415747.SAMN03097708_02341"/>
<dbReference type="AlphaFoldDB" id="A0A1G5QLR7"/>
<dbReference type="InterPro" id="IPR014993">
    <property type="entry name" value="DUF1841"/>
</dbReference>
<name>A0A1G5QLR7_9GAMM</name>
<accession>A0A1G5QLR7</accession>
<evidence type="ECO:0000313" key="2">
    <source>
        <dbReference type="Proteomes" id="UP000199648"/>
    </source>
</evidence>
<evidence type="ECO:0008006" key="3">
    <source>
        <dbReference type="Google" id="ProtNLM"/>
    </source>
</evidence>
<protein>
    <recommendedName>
        <fullName evidence="3">DUF1841 domain-containing protein</fullName>
    </recommendedName>
</protein>
<dbReference type="EMBL" id="FMWD01000007">
    <property type="protein sequence ID" value="SCZ62784.1"/>
    <property type="molecule type" value="Genomic_DNA"/>
</dbReference>
<reference evidence="1 2" key="1">
    <citation type="submission" date="2016-10" db="EMBL/GenBank/DDBJ databases">
        <authorList>
            <person name="de Groot N.N."/>
        </authorList>
    </citation>
    <scope>NUCLEOTIDE SEQUENCE [LARGE SCALE GENOMIC DNA]</scope>
    <source>
        <strain evidence="1 2">HLD2</strain>
    </source>
</reference>
<dbReference type="OrthoDB" id="9789432at2"/>
<dbReference type="Proteomes" id="UP000199648">
    <property type="component" value="Unassembled WGS sequence"/>
</dbReference>
<evidence type="ECO:0000313" key="1">
    <source>
        <dbReference type="EMBL" id="SCZ62784.1"/>
    </source>
</evidence>
<dbReference type="Pfam" id="PF08897">
    <property type="entry name" value="DUF1841"/>
    <property type="match status" value="1"/>
</dbReference>
<organism evidence="1 2">
    <name type="scientific">Thiohalomonas denitrificans</name>
    <dbReference type="NCBI Taxonomy" id="415747"/>
    <lineage>
        <taxon>Bacteria</taxon>
        <taxon>Pseudomonadati</taxon>
        <taxon>Pseudomonadota</taxon>
        <taxon>Gammaproteobacteria</taxon>
        <taxon>Thiohalomonadales</taxon>
        <taxon>Thiohalomonadaceae</taxon>
        <taxon>Thiohalomonas</taxon>
    </lineage>
</organism>
<gene>
    <name evidence="1" type="ORF">SAMN03097708_02341</name>
</gene>
<keyword evidence="2" id="KW-1185">Reference proteome</keyword>
<proteinExistence type="predicted"/>
<sequence>MIFGNDRNSMRAAYREAWRKRSEGAPLEPLEAQIAAVVEMHPEYQKALESAGVLERDYTPEGGESNPFLHMGMHLAIHEQISTDRPEGIARLYKKALKKVGDIHEAEHRLMECLGQMLWSAHRHGSEPDERAYLDCIRRVAKGK</sequence>